<reference evidence="1" key="1">
    <citation type="submission" date="2023-01" db="EMBL/GenBank/DDBJ databases">
        <title>Genomic dissection of endemic carbapenem resistance: metallo-beta-lactamase gene dissemination through clonal, plasmid and integron transfer pathways.</title>
        <authorList>
            <person name="Macesic N."/>
        </authorList>
    </citation>
    <scope>NUCLEOTIDE SEQUENCE</scope>
    <source>
        <strain evidence="1">CPO519</strain>
    </source>
</reference>
<evidence type="ECO:0000313" key="1">
    <source>
        <dbReference type="EMBL" id="MDK4883808.1"/>
    </source>
</evidence>
<gene>
    <name evidence="1" type="ORF">P9867_19865</name>
</gene>
<dbReference type="RefSeq" id="WP_228719260.1">
    <property type="nucleotide sequence ID" value="NZ_CP042556.1"/>
</dbReference>
<name>A0AA90KBE3_ACIBA</name>
<dbReference type="InterPro" id="IPR010982">
    <property type="entry name" value="Lambda_DNA-bd_dom_sf"/>
</dbReference>
<protein>
    <submittedName>
        <fullName evidence="1">Cro/CI family transcriptional regulator</fullName>
    </submittedName>
</protein>
<dbReference type="SUPFAM" id="SSF47413">
    <property type="entry name" value="lambda repressor-like DNA-binding domains"/>
    <property type="match status" value="1"/>
</dbReference>
<dbReference type="AlphaFoldDB" id="A0AA90KBE3"/>
<organism evidence="1">
    <name type="scientific">Acinetobacter baumannii</name>
    <dbReference type="NCBI Taxonomy" id="470"/>
    <lineage>
        <taxon>Bacteria</taxon>
        <taxon>Pseudomonadati</taxon>
        <taxon>Pseudomonadota</taxon>
        <taxon>Gammaproteobacteria</taxon>
        <taxon>Moraxellales</taxon>
        <taxon>Moraxellaceae</taxon>
        <taxon>Acinetobacter</taxon>
        <taxon>Acinetobacter calcoaceticus/baumannii complex</taxon>
    </lineage>
</organism>
<accession>A0AA90KBE3</accession>
<proteinExistence type="predicted"/>
<dbReference type="EMBL" id="JARTMM010000142">
    <property type="protein sequence ID" value="MDK4883808.1"/>
    <property type="molecule type" value="Genomic_DNA"/>
</dbReference>
<comment type="caution">
    <text evidence="1">The sequence shown here is derived from an EMBL/GenBank/DDBJ whole genome shotgun (WGS) entry which is preliminary data.</text>
</comment>
<dbReference type="GO" id="GO:0003677">
    <property type="term" value="F:DNA binding"/>
    <property type="evidence" value="ECO:0007669"/>
    <property type="project" value="InterPro"/>
</dbReference>
<dbReference type="Pfam" id="PF14549">
    <property type="entry name" value="P22_Cro"/>
    <property type="match status" value="1"/>
</dbReference>
<dbReference type="Gene3D" id="1.10.260.40">
    <property type="entry name" value="lambda repressor-like DNA-binding domains"/>
    <property type="match status" value="1"/>
</dbReference>
<sequence length="68" mass="7294">MSDSNMEVLIKTEDAIDAYKGAANLARSLGVSRAAISQWGEYVPEVSARGLVILQPSIPHIIKKPSVT</sequence>